<dbReference type="EMBL" id="FJOG01000036">
    <property type="protein sequence ID" value="CZR66329.1"/>
    <property type="molecule type" value="Genomic_DNA"/>
</dbReference>
<dbReference type="Pfam" id="PF13847">
    <property type="entry name" value="Methyltransf_31"/>
    <property type="match status" value="1"/>
</dbReference>
<keyword evidence="4" id="KW-1185">Reference proteome</keyword>
<keyword evidence="3" id="KW-0489">Methyltransferase</keyword>
<organism evidence="3 4">
    <name type="scientific">Phialocephala subalpina</name>
    <dbReference type="NCBI Taxonomy" id="576137"/>
    <lineage>
        <taxon>Eukaryota</taxon>
        <taxon>Fungi</taxon>
        <taxon>Dikarya</taxon>
        <taxon>Ascomycota</taxon>
        <taxon>Pezizomycotina</taxon>
        <taxon>Leotiomycetes</taxon>
        <taxon>Helotiales</taxon>
        <taxon>Mollisiaceae</taxon>
        <taxon>Phialocephala</taxon>
        <taxon>Phialocephala fortinii species complex</taxon>
    </lineage>
</organism>
<accession>A0A1L7XMR8</accession>
<evidence type="ECO:0000313" key="4">
    <source>
        <dbReference type="Proteomes" id="UP000184330"/>
    </source>
</evidence>
<sequence length="275" mass="30275">MAQPSQRQDEPPPQAIHHEQRNAENSAAYFLPKLKSMKEKNPHLTLLDVGAGSGTISITFAKAIPDGHVTATDLNPDILPRAASIAKSEGVTNIEFQQADAYKLPFPDESFDVTHCHQMLCHLKEPWEALREMLRVTKKGGAVAAREADLDTECVWPATEGLLKFHDFTVSLMRSKGGSSNAGRQLLSWALKAGVERGQVTASFGTWCYSAKEDKEVWAQAMAKLLRGGRIRDGALAKGLATEDELEEMAKAWREWQESGEATLGMLHGEIIIQK</sequence>
<dbReference type="CDD" id="cd02440">
    <property type="entry name" value="AdoMet_MTases"/>
    <property type="match status" value="1"/>
</dbReference>
<dbReference type="OrthoDB" id="10017101at2759"/>
<dbReference type="STRING" id="576137.A0A1L7XMR8"/>
<dbReference type="AlphaFoldDB" id="A0A1L7XMR8"/>
<evidence type="ECO:0000256" key="1">
    <source>
        <dbReference type="SAM" id="MobiDB-lite"/>
    </source>
</evidence>
<protein>
    <submittedName>
        <fullName evidence="3">Related to delta-24-sterol methyltransferase</fullName>
    </submittedName>
</protein>
<dbReference type="SUPFAM" id="SSF53335">
    <property type="entry name" value="S-adenosyl-L-methionine-dependent methyltransferases"/>
    <property type="match status" value="1"/>
</dbReference>
<dbReference type="InterPro" id="IPR025714">
    <property type="entry name" value="Methyltranfer_dom"/>
</dbReference>
<feature type="domain" description="Methyltransferase" evidence="2">
    <location>
        <begin position="41"/>
        <end position="152"/>
    </location>
</feature>
<feature type="region of interest" description="Disordered" evidence="1">
    <location>
        <begin position="1"/>
        <end position="23"/>
    </location>
</feature>
<name>A0A1L7XMR8_9HELO</name>
<evidence type="ECO:0000259" key="2">
    <source>
        <dbReference type="Pfam" id="PF13847"/>
    </source>
</evidence>
<gene>
    <name evidence="3" type="ORF">PAC_16230</name>
</gene>
<dbReference type="PANTHER" id="PTHR43591:SF24">
    <property type="entry name" value="2-METHOXY-6-POLYPRENYL-1,4-BENZOQUINOL METHYLASE, MITOCHONDRIAL"/>
    <property type="match status" value="1"/>
</dbReference>
<dbReference type="Proteomes" id="UP000184330">
    <property type="component" value="Unassembled WGS sequence"/>
</dbReference>
<dbReference type="InterPro" id="IPR029063">
    <property type="entry name" value="SAM-dependent_MTases_sf"/>
</dbReference>
<evidence type="ECO:0000313" key="3">
    <source>
        <dbReference type="EMBL" id="CZR66329.1"/>
    </source>
</evidence>
<proteinExistence type="predicted"/>
<reference evidence="3 4" key="1">
    <citation type="submission" date="2016-03" db="EMBL/GenBank/DDBJ databases">
        <authorList>
            <person name="Ploux O."/>
        </authorList>
    </citation>
    <scope>NUCLEOTIDE SEQUENCE [LARGE SCALE GENOMIC DNA]</scope>
    <source>
        <strain evidence="3 4">UAMH 11012</strain>
    </source>
</reference>
<dbReference type="Gene3D" id="3.40.50.150">
    <property type="entry name" value="Vaccinia Virus protein VP39"/>
    <property type="match status" value="1"/>
</dbReference>
<dbReference type="PANTHER" id="PTHR43591">
    <property type="entry name" value="METHYLTRANSFERASE"/>
    <property type="match status" value="1"/>
</dbReference>
<dbReference type="GO" id="GO:0032259">
    <property type="term" value="P:methylation"/>
    <property type="evidence" value="ECO:0007669"/>
    <property type="project" value="UniProtKB-KW"/>
</dbReference>
<keyword evidence="3" id="KW-0808">Transferase</keyword>
<dbReference type="GO" id="GO:0008168">
    <property type="term" value="F:methyltransferase activity"/>
    <property type="evidence" value="ECO:0007669"/>
    <property type="project" value="UniProtKB-KW"/>
</dbReference>